<sequence length="739" mass="81960">PSQWKAHWMRASSSSTSCNYCTVSDARYRKDILKEQGSLPVENTKSKEANMLSIGMKRGKTSVNKNVYKAELNELYLTSDVHQSTESMGAENGRCKIMNNTVVQKKMKLFDAKAAASDTLSVHKLSESSAEQGKFDIFHIMNSGNVSSELNHFPMFDINRKKESILNPKKRTGNGAVTSRFSEPQKLSNETKLVPHIIEFASEEQQLDAKRMTGKKQEIESSRSVKGFLNCQDDLTGSISHSAIDGVEFFGSDMRPSSCIRGESDRLISEHVIKEHSLNATLTSLEHAVCDCSNHAAFMISEIKGDGKIISSNFKSSWPMVNGGSMQIPRDSCSGDFPFPLLAREHNEELLNVSGSGLLASHKSFPVLNRLDDVGCLHHSAKYLLITKKIAMNLSHGEQMVEKSKKTAKVKGSAFSEKLTSVTIPEYNGKQSKDLQPLENSNSSGDREHGIGTDTYLLETQNESPLETDTMHIGVLQAPISPAGETSSRVQESMAASPIKQAVSKEAEIEVPTMDIEHPTSSDRATFMSNREMSTSRTECMDTVHILSHVEKPNNSNSSTLMEIPVHAEASSTWVKRLRHNPSNFLAVGIERFKTGDGQFCREGSNLFSRVLNYSKSNSVLMKCLQDQQRFDKIMLSPDNGVNSYGLPVKEIHSWIQRWCHNSPQAGPVQAKLATSVLCKPENMKVIYDDKQFPSIAAMALMGKAIKNFQPCVFQRRGSFVVWKSQDSEDNKAFSSSNE</sequence>
<organism evidence="2 3">
    <name type="scientific">Elaeis guineensis var. tenera</name>
    <name type="common">Oil palm</name>
    <dbReference type="NCBI Taxonomy" id="51953"/>
    <lineage>
        <taxon>Eukaryota</taxon>
        <taxon>Viridiplantae</taxon>
        <taxon>Streptophyta</taxon>
        <taxon>Embryophyta</taxon>
        <taxon>Tracheophyta</taxon>
        <taxon>Spermatophyta</taxon>
        <taxon>Magnoliopsida</taxon>
        <taxon>Liliopsida</taxon>
        <taxon>Arecaceae</taxon>
        <taxon>Arecoideae</taxon>
        <taxon>Cocoseae</taxon>
        <taxon>Elaeidinae</taxon>
        <taxon>Elaeis</taxon>
    </lineage>
</organism>
<dbReference type="PANTHER" id="PTHR36062">
    <property type="entry name" value="OS01G0687300 PROTEIN"/>
    <property type="match status" value="1"/>
</dbReference>
<evidence type="ECO:0000313" key="2">
    <source>
        <dbReference type="Proteomes" id="UP000504607"/>
    </source>
</evidence>
<reference evidence="3" key="1">
    <citation type="submission" date="2025-08" db="UniProtKB">
        <authorList>
            <consortium name="RefSeq"/>
        </authorList>
    </citation>
    <scope>IDENTIFICATION</scope>
</reference>
<dbReference type="InterPro" id="IPR037476">
    <property type="entry name" value="PCH1"/>
</dbReference>
<dbReference type="AlphaFoldDB" id="A0A8N4F0M2"/>
<evidence type="ECO:0000313" key="3">
    <source>
        <dbReference type="RefSeq" id="XP_029121149.1"/>
    </source>
</evidence>
<evidence type="ECO:0000256" key="1">
    <source>
        <dbReference type="SAM" id="MobiDB-lite"/>
    </source>
</evidence>
<dbReference type="GO" id="GO:0010099">
    <property type="term" value="P:regulation of photomorphogenesis"/>
    <property type="evidence" value="ECO:0007669"/>
    <property type="project" value="InterPro"/>
</dbReference>
<dbReference type="Proteomes" id="UP000504607">
    <property type="component" value="Chromosome 1"/>
</dbReference>
<keyword evidence="2" id="KW-1185">Reference proteome</keyword>
<accession>A0A8N4F0M2</accession>
<feature type="region of interest" description="Disordered" evidence="1">
    <location>
        <begin position="426"/>
        <end position="451"/>
    </location>
</feature>
<gene>
    <name evidence="3" type="primary">LOC105048490</name>
</gene>
<feature type="non-terminal residue" evidence="3">
    <location>
        <position position="1"/>
    </location>
</feature>
<dbReference type="RefSeq" id="XP_029121149.1">
    <property type="nucleotide sequence ID" value="XM_029265316.1"/>
</dbReference>
<protein>
    <submittedName>
        <fullName evidence="3">Uncharacterized protein LOC105048490</fullName>
    </submittedName>
</protein>
<proteinExistence type="predicted"/>
<dbReference type="OrthoDB" id="649277at2759"/>
<name>A0A8N4F0M2_ELAGV</name>
<dbReference type="PANTHER" id="PTHR36062:SF1">
    <property type="entry name" value="OS01G0687300 PROTEIN"/>
    <property type="match status" value="1"/>
</dbReference>
<dbReference type="KEGG" id="egu:105048490"/>